<evidence type="ECO:0000313" key="2">
    <source>
        <dbReference type="EMBL" id="CAJ1952326.1"/>
    </source>
</evidence>
<name>A0AAD2FT26_9STRA</name>
<keyword evidence="1" id="KW-0732">Signal</keyword>
<dbReference type="AlphaFoldDB" id="A0AAD2FT26"/>
<dbReference type="Proteomes" id="UP001295423">
    <property type="component" value="Unassembled WGS sequence"/>
</dbReference>
<sequence>MRVSTVLSLTLLTATSATTNAFSSNSNGRAIRPLHLSDYAMESSVDYSLQQQQQQQQQRREDRITLLPPRREMSKLEIEFRDMLEAMIFTDSDMTAITDSRLRALYEGVAASYHEPSVYRAFEVLYEDFAPLRVAGRVVHQKLTSIMKESLEYKIAQLEAVQKFKSFSFDEIESLWSVFTQLTNGRELSVEDAKRCLGTELDELIDSKGLTFEGLLFLYKDLPYEAIVDKLQAALPAESTTTIDELDDKRRRYSQRYDEMLVQFAVWKDFIPDGEGRRLDILRGCFVGSENPKVVEALKIIYVDYAALRMSGNWIFKLVSALMSRATRQQQQQPQQRQGRWFR</sequence>
<comment type="caution">
    <text evidence="2">The sequence shown here is derived from an EMBL/GenBank/DDBJ whole genome shotgun (WGS) entry which is preliminary data.</text>
</comment>
<keyword evidence="3" id="KW-1185">Reference proteome</keyword>
<gene>
    <name evidence="2" type="ORF">CYCCA115_LOCUS13496</name>
</gene>
<protein>
    <recommendedName>
        <fullName evidence="4">RxLR effector candidate protein</fullName>
    </recommendedName>
</protein>
<feature type="signal peptide" evidence="1">
    <location>
        <begin position="1"/>
        <end position="21"/>
    </location>
</feature>
<reference evidence="2" key="1">
    <citation type="submission" date="2023-08" db="EMBL/GenBank/DDBJ databases">
        <authorList>
            <person name="Audoor S."/>
            <person name="Bilcke G."/>
        </authorList>
    </citation>
    <scope>NUCLEOTIDE SEQUENCE</scope>
</reference>
<organism evidence="2 3">
    <name type="scientific">Cylindrotheca closterium</name>
    <dbReference type="NCBI Taxonomy" id="2856"/>
    <lineage>
        <taxon>Eukaryota</taxon>
        <taxon>Sar</taxon>
        <taxon>Stramenopiles</taxon>
        <taxon>Ochrophyta</taxon>
        <taxon>Bacillariophyta</taxon>
        <taxon>Bacillariophyceae</taxon>
        <taxon>Bacillariophycidae</taxon>
        <taxon>Bacillariales</taxon>
        <taxon>Bacillariaceae</taxon>
        <taxon>Cylindrotheca</taxon>
    </lineage>
</organism>
<evidence type="ECO:0000256" key="1">
    <source>
        <dbReference type="SAM" id="SignalP"/>
    </source>
</evidence>
<evidence type="ECO:0008006" key="4">
    <source>
        <dbReference type="Google" id="ProtNLM"/>
    </source>
</evidence>
<feature type="chain" id="PRO_5041943939" description="RxLR effector candidate protein" evidence="1">
    <location>
        <begin position="22"/>
        <end position="343"/>
    </location>
</feature>
<evidence type="ECO:0000313" key="3">
    <source>
        <dbReference type="Proteomes" id="UP001295423"/>
    </source>
</evidence>
<accession>A0AAD2FT26</accession>
<dbReference type="EMBL" id="CAKOGP040001803">
    <property type="protein sequence ID" value="CAJ1952326.1"/>
    <property type="molecule type" value="Genomic_DNA"/>
</dbReference>
<proteinExistence type="predicted"/>